<dbReference type="GeneID" id="56034337"/>
<reference evidence="2 3" key="1">
    <citation type="submission" date="2020-07" db="EMBL/GenBank/DDBJ databases">
        <authorList>
            <person name="Cui H."/>
        </authorList>
    </citation>
    <scope>NUCLEOTIDE SEQUENCE [LARGE SCALE GENOMIC DNA]</scope>
    <source>
        <strain evidence="2 3">YPL8</strain>
    </source>
</reference>
<evidence type="ECO:0000256" key="1">
    <source>
        <dbReference type="SAM" id="MobiDB-lite"/>
    </source>
</evidence>
<dbReference type="OrthoDB" id="204261at2157"/>
<feature type="compositionally biased region" description="Basic and acidic residues" evidence="1">
    <location>
        <begin position="58"/>
        <end position="81"/>
    </location>
</feature>
<dbReference type="KEGG" id="haly:HYG82_13560"/>
<dbReference type="RefSeq" id="WP_179261721.1">
    <property type="nucleotide sequence ID" value="NZ_CP058601.1"/>
</dbReference>
<evidence type="ECO:0000313" key="2">
    <source>
        <dbReference type="EMBL" id="QLG49813.1"/>
    </source>
</evidence>
<evidence type="ECO:0000313" key="3">
    <source>
        <dbReference type="Proteomes" id="UP000509241"/>
    </source>
</evidence>
<keyword evidence="3" id="KW-1185">Reference proteome</keyword>
<organism evidence="2 3">
    <name type="scientific">Natrinema halophilum</name>
    <dbReference type="NCBI Taxonomy" id="1699371"/>
    <lineage>
        <taxon>Archaea</taxon>
        <taxon>Methanobacteriati</taxon>
        <taxon>Methanobacteriota</taxon>
        <taxon>Stenosarchaea group</taxon>
        <taxon>Halobacteria</taxon>
        <taxon>Halobacteriales</taxon>
        <taxon>Natrialbaceae</taxon>
        <taxon>Natrinema</taxon>
    </lineage>
</organism>
<feature type="region of interest" description="Disordered" evidence="1">
    <location>
        <begin position="56"/>
        <end position="256"/>
    </location>
</feature>
<dbReference type="AlphaFoldDB" id="A0A7D5GNY8"/>
<protein>
    <submittedName>
        <fullName evidence="2">Uncharacterized protein</fullName>
    </submittedName>
</protein>
<gene>
    <name evidence="2" type="ORF">HYG82_13560</name>
</gene>
<dbReference type="Proteomes" id="UP000509241">
    <property type="component" value="Chromosome"/>
</dbReference>
<name>A0A7D5GNY8_9EURY</name>
<feature type="compositionally biased region" description="Basic and acidic residues" evidence="1">
    <location>
        <begin position="157"/>
        <end position="226"/>
    </location>
</feature>
<proteinExistence type="predicted"/>
<sequence length="314" mass="33447">MRELRSCDFCGATAAGAFEIVPPELEPTETEQRRVVLCSDCKDRLEALIEPLLARAGAETESHTETRESKVSGAGRTDKTESAVATADESTEKRRRTSRSNSTTTEPNASDGFDAETDSDPNTEAAAESVLEDGITFERTDPTAGTDVETVGDEPEMVDRGDARAAGDARTGDDARAAGDARTGDDARAAGDARTGNDARAAGDARTGNDARAEGDARTDAEEDHGSASATESPTDDGIAEVGSTGTESTNRKPAAYSKVIRLLRNRHFPMQRSAVEELAAGAYDLEEHEVETIVDYAVENGEFDEERELLVRP</sequence>
<accession>A0A7D5GNY8</accession>
<dbReference type="EMBL" id="CP058601">
    <property type="protein sequence ID" value="QLG49813.1"/>
    <property type="molecule type" value="Genomic_DNA"/>
</dbReference>